<evidence type="ECO:0000256" key="1">
    <source>
        <dbReference type="SAM" id="MobiDB-lite"/>
    </source>
</evidence>
<feature type="compositionally biased region" description="Acidic residues" evidence="1">
    <location>
        <begin position="109"/>
        <end position="126"/>
    </location>
</feature>
<evidence type="ECO:0000313" key="3">
    <source>
        <dbReference type="Proteomes" id="UP000030854"/>
    </source>
</evidence>
<comment type="caution">
    <text evidence="2">The sequence shown here is derived from an EMBL/GenBank/DDBJ whole genome shotgun (WGS) entry which is preliminary data.</text>
</comment>
<accession>A0A0B1PAZ2</accession>
<sequence>MNGGPEGEDCANLLGYPRHAEHAGRLHRHRVKVKIPALPAFQTILFFLNNTSPKRRIQKSTNNAGRAQPRAATLTRSVGKANVAVEKIAATQVTQAVVSPLTQNLDPPMEIDDEPDESEKEPEIDDFPPFTSNTTLKRNADIFSSSDQTQDISSTQKDELPPQNSTLMAKARGLLNLVGPYLEEMELECPGAGSEFLALISDGDSRAVRGKKIFLKVDDPFDPQTTSARNNSWASRVAMKSIRSSNNPIRAPPTRPTPPQGQGYEDRRVMIRLDKDHESRKTEPFLLRQQIQQLLPDPSFVCDAWQAPSGITILAPTPAKAAAILQYKDVIARRFGNAIVERQESWATFIVGPVPKLVTTMDGTEDPVDGLLLQEPGFASIRDDMPIRQVAWTNRSKKSIDDNGYIRIHVPQHKAHKFPIRMQLFGIAVGIQRIRDRKPIPTCDKCHGFHSTRVCARKFMCDLCGAERHEGPCSQPRRCLNCRGPHDSLSALCPARPQRKNGIIARLSSAQLRQIRKAGHNEFLKAHQLSERSNAEEADLNSTTHQS</sequence>
<dbReference type="Proteomes" id="UP000030854">
    <property type="component" value="Unassembled WGS sequence"/>
</dbReference>
<proteinExistence type="predicted"/>
<feature type="region of interest" description="Disordered" evidence="1">
    <location>
        <begin position="242"/>
        <end position="264"/>
    </location>
</feature>
<keyword evidence="3" id="KW-1185">Reference proteome</keyword>
<dbReference type="HOGENOM" id="CLU_036943_3_0_1"/>
<dbReference type="AlphaFoldDB" id="A0A0B1PAZ2"/>
<reference evidence="2 3" key="1">
    <citation type="journal article" date="2014" name="BMC Genomics">
        <title>Adaptive genomic structural variation in the grape powdery mildew pathogen, Erysiphe necator.</title>
        <authorList>
            <person name="Jones L."/>
            <person name="Riaz S."/>
            <person name="Morales-Cruz A."/>
            <person name="Amrine K.C."/>
            <person name="McGuire B."/>
            <person name="Gubler W.D."/>
            <person name="Walker M.A."/>
            <person name="Cantu D."/>
        </authorList>
    </citation>
    <scope>NUCLEOTIDE SEQUENCE [LARGE SCALE GENOMIC DNA]</scope>
    <source>
        <strain evidence="3">c</strain>
    </source>
</reference>
<name>A0A0B1PAZ2_UNCNE</name>
<protein>
    <submittedName>
        <fullName evidence="2">Putative effector protein</fullName>
    </submittedName>
</protein>
<feature type="compositionally biased region" description="Low complexity" evidence="1">
    <location>
        <begin position="141"/>
        <end position="155"/>
    </location>
</feature>
<feature type="compositionally biased region" description="Pro residues" evidence="1">
    <location>
        <begin position="250"/>
        <end position="259"/>
    </location>
</feature>
<dbReference type="EMBL" id="JNVN01000832">
    <property type="protein sequence ID" value="KHJ34525.1"/>
    <property type="molecule type" value="Genomic_DNA"/>
</dbReference>
<gene>
    <name evidence="2" type="ORF">EV44_g4249</name>
</gene>
<feature type="region of interest" description="Disordered" evidence="1">
    <location>
        <begin position="99"/>
        <end position="164"/>
    </location>
</feature>
<evidence type="ECO:0000313" key="2">
    <source>
        <dbReference type="EMBL" id="KHJ34525.1"/>
    </source>
</evidence>
<organism evidence="2 3">
    <name type="scientific">Uncinula necator</name>
    <name type="common">Grape powdery mildew</name>
    <dbReference type="NCBI Taxonomy" id="52586"/>
    <lineage>
        <taxon>Eukaryota</taxon>
        <taxon>Fungi</taxon>
        <taxon>Dikarya</taxon>
        <taxon>Ascomycota</taxon>
        <taxon>Pezizomycotina</taxon>
        <taxon>Leotiomycetes</taxon>
        <taxon>Erysiphales</taxon>
        <taxon>Erysiphaceae</taxon>
        <taxon>Erysiphe</taxon>
    </lineage>
</organism>